<keyword evidence="3" id="KW-1185">Reference proteome</keyword>
<protein>
    <recommendedName>
        <fullName evidence="4">DUF2474 domain-containing protein</fullName>
    </recommendedName>
</protein>
<sequence>MMKPERTNPRRGFLHNLKWMIILWCVGVGATVLLVLPFHLIVTAMMHK</sequence>
<evidence type="ECO:0000256" key="1">
    <source>
        <dbReference type="SAM" id="Phobius"/>
    </source>
</evidence>
<comment type="caution">
    <text evidence="2">The sequence shown here is derived from an EMBL/GenBank/DDBJ whole genome shotgun (WGS) entry which is preliminary data.</text>
</comment>
<organism evidence="2 3">
    <name type="scientific">Paraburkholderia tagetis</name>
    <dbReference type="NCBI Taxonomy" id="2913261"/>
    <lineage>
        <taxon>Bacteria</taxon>
        <taxon>Pseudomonadati</taxon>
        <taxon>Pseudomonadota</taxon>
        <taxon>Betaproteobacteria</taxon>
        <taxon>Burkholderiales</taxon>
        <taxon>Burkholderiaceae</taxon>
        <taxon>Paraburkholderia</taxon>
    </lineage>
</organism>
<evidence type="ECO:0008006" key="4">
    <source>
        <dbReference type="Google" id="ProtNLM"/>
    </source>
</evidence>
<proteinExistence type="predicted"/>
<keyword evidence="1" id="KW-1133">Transmembrane helix</keyword>
<dbReference type="RefSeq" id="WP_238467526.1">
    <property type="nucleotide sequence ID" value="NZ_JAKLJA010000039.1"/>
</dbReference>
<dbReference type="Proteomes" id="UP001139308">
    <property type="component" value="Unassembled WGS sequence"/>
</dbReference>
<name>A0A9X1ULZ8_9BURK</name>
<keyword evidence="1" id="KW-0472">Membrane</keyword>
<evidence type="ECO:0000313" key="2">
    <source>
        <dbReference type="EMBL" id="MCG5077632.1"/>
    </source>
</evidence>
<accession>A0A9X1ULZ8</accession>
<keyword evidence="1" id="KW-0812">Transmembrane</keyword>
<dbReference type="AlphaFoldDB" id="A0A9X1ULZ8"/>
<reference evidence="2" key="1">
    <citation type="submission" date="2022-01" db="EMBL/GenBank/DDBJ databases">
        <title>Genome sequence and assembly of Parabukholderia sp. RG36.</title>
        <authorList>
            <person name="Chhetri G."/>
        </authorList>
    </citation>
    <scope>NUCLEOTIDE SEQUENCE</scope>
    <source>
        <strain evidence="2">RG36</strain>
    </source>
</reference>
<evidence type="ECO:0000313" key="3">
    <source>
        <dbReference type="Proteomes" id="UP001139308"/>
    </source>
</evidence>
<dbReference type="EMBL" id="JAKLJA010000039">
    <property type="protein sequence ID" value="MCG5077632.1"/>
    <property type="molecule type" value="Genomic_DNA"/>
</dbReference>
<feature type="transmembrane region" description="Helical" evidence="1">
    <location>
        <begin position="21"/>
        <end position="42"/>
    </location>
</feature>
<gene>
    <name evidence="2" type="ORF">L5014_30545</name>
</gene>